<dbReference type="Gramene" id="OBART09G02960.1">
    <property type="protein sequence ID" value="OBART09G02960.1"/>
    <property type="gene ID" value="OBART09G02960"/>
</dbReference>
<evidence type="ECO:0000256" key="1">
    <source>
        <dbReference type="SAM" id="Phobius"/>
    </source>
</evidence>
<feature type="transmembrane region" description="Helical" evidence="1">
    <location>
        <begin position="181"/>
        <end position="202"/>
    </location>
</feature>
<protein>
    <submittedName>
        <fullName evidence="2">Uncharacterized protein</fullName>
    </submittedName>
</protein>
<organism evidence="2">
    <name type="scientific">Oryza barthii</name>
    <dbReference type="NCBI Taxonomy" id="65489"/>
    <lineage>
        <taxon>Eukaryota</taxon>
        <taxon>Viridiplantae</taxon>
        <taxon>Streptophyta</taxon>
        <taxon>Embryophyta</taxon>
        <taxon>Tracheophyta</taxon>
        <taxon>Spermatophyta</taxon>
        <taxon>Magnoliopsida</taxon>
        <taxon>Liliopsida</taxon>
        <taxon>Poales</taxon>
        <taxon>Poaceae</taxon>
        <taxon>BOP clade</taxon>
        <taxon>Oryzoideae</taxon>
        <taxon>Oryzeae</taxon>
        <taxon>Oryzinae</taxon>
        <taxon>Oryza</taxon>
    </lineage>
</organism>
<accession>A0A0D3H4F0</accession>
<dbReference type="EnsemblPlants" id="OBART09G02960.1">
    <property type="protein sequence ID" value="OBART09G02960.1"/>
    <property type="gene ID" value="OBART09G02960"/>
</dbReference>
<dbReference type="PaxDb" id="65489-OBART09G02960.1"/>
<name>A0A0D3H4F0_9ORYZ</name>
<keyword evidence="1" id="KW-0812">Transmembrane</keyword>
<keyword evidence="1" id="KW-1133">Transmembrane helix</keyword>
<keyword evidence="1" id="KW-0472">Membrane</keyword>
<reference evidence="2" key="1">
    <citation type="journal article" date="2009" name="Rice">
        <title>De Novo Next Generation Sequencing of Plant Genomes.</title>
        <authorList>
            <person name="Rounsley S."/>
            <person name="Marri P.R."/>
            <person name="Yu Y."/>
            <person name="He R."/>
            <person name="Sisneros N."/>
            <person name="Goicoechea J.L."/>
            <person name="Lee S.J."/>
            <person name="Angelova A."/>
            <person name="Kudrna D."/>
            <person name="Luo M."/>
            <person name="Affourtit J."/>
            <person name="Desany B."/>
            <person name="Knight J."/>
            <person name="Niazi F."/>
            <person name="Egholm M."/>
            <person name="Wing R.A."/>
        </authorList>
    </citation>
    <scope>NUCLEOTIDE SEQUENCE [LARGE SCALE GENOMIC DNA]</scope>
    <source>
        <strain evidence="2">cv. IRGC 105608</strain>
    </source>
</reference>
<evidence type="ECO:0000313" key="2">
    <source>
        <dbReference type="EnsemblPlants" id="OBART09G02960.1"/>
    </source>
</evidence>
<dbReference type="Proteomes" id="UP000026960">
    <property type="component" value="Chromosome 9"/>
</dbReference>
<keyword evidence="3" id="KW-1185">Reference proteome</keyword>
<evidence type="ECO:0000313" key="3">
    <source>
        <dbReference type="Proteomes" id="UP000026960"/>
    </source>
</evidence>
<dbReference type="HOGENOM" id="CLU_1191530_0_0_1"/>
<dbReference type="AlphaFoldDB" id="A0A0D3H4F0"/>
<sequence>MVVGADYSRLAAAEFSVGFLLNGGLRQWRVPSPSHWLGCYWFCSSKGCVGLLRFLRRAPFKKSGHLPNLRRNFLERWLMWLILAGMTSTSIARRPLSVVTAVGLHLVVMLATSQRLSSHCYPLAAVPRGSSLGLVISRRPLTILWSSLSNTCYARDLELAVNLLATCLFEYYGHAAPCVSFQHYGGSAILLLIGMVWFFLLVQGINQVPIS</sequence>
<reference evidence="2" key="2">
    <citation type="submission" date="2015-03" db="UniProtKB">
        <authorList>
            <consortium name="EnsemblPlants"/>
        </authorList>
    </citation>
    <scope>IDENTIFICATION</scope>
</reference>
<proteinExistence type="predicted"/>